<dbReference type="Gene3D" id="1.25.40.10">
    <property type="entry name" value="Tetratricopeptide repeat domain"/>
    <property type="match status" value="1"/>
</dbReference>
<dbReference type="EMBL" id="KZ502856">
    <property type="protein sequence ID" value="PKU71849.1"/>
    <property type="molecule type" value="Genomic_DNA"/>
</dbReference>
<dbReference type="GO" id="GO:0003723">
    <property type="term" value="F:RNA binding"/>
    <property type="evidence" value="ECO:0007669"/>
    <property type="project" value="InterPro"/>
</dbReference>
<dbReference type="Pfam" id="PF13041">
    <property type="entry name" value="PPR_2"/>
    <property type="match status" value="1"/>
</dbReference>
<dbReference type="InterPro" id="IPR042045">
    <property type="entry name" value="EXOC6/Sec15_C_dom1"/>
</dbReference>
<dbReference type="Proteomes" id="UP000233837">
    <property type="component" value="Unassembled WGS sequence"/>
</dbReference>
<reference evidence="4 5" key="1">
    <citation type="journal article" date="2016" name="Sci. Rep.">
        <title>The Dendrobium catenatum Lindl. genome sequence provides insights into polysaccharide synthase, floral development and adaptive evolution.</title>
        <authorList>
            <person name="Zhang G.Q."/>
            <person name="Xu Q."/>
            <person name="Bian C."/>
            <person name="Tsai W.C."/>
            <person name="Yeh C.M."/>
            <person name="Liu K.W."/>
            <person name="Yoshida K."/>
            <person name="Zhang L.S."/>
            <person name="Chang S.B."/>
            <person name="Chen F."/>
            <person name="Shi Y."/>
            <person name="Su Y.Y."/>
            <person name="Zhang Y.Q."/>
            <person name="Chen L.J."/>
            <person name="Yin Y."/>
            <person name="Lin M."/>
            <person name="Huang H."/>
            <person name="Deng H."/>
            <person name="Wang Z.W."/>
            <person name="Zhu S.L."/>
            <person name="Zhao X."/>
            <person name="Deng C."/>
            <person name="Niu S.C."/>
            <person name="Huang J."/>
            <person name="Wang M."/>
            <person name="Liu G.H."/>
            <person name="Yang H.J."/>
            <person name="Xiao X.J."/>
            <person name="Hsiao Y.Y."/>
            <person name="Wu W.L."/>
            <person name="Chen Y.Y."/>
            <person name="Mitsuda N."/>
            <person name="Ohme-Takagi M."/>
            <person name="Luo Y.B."/>
            <person name="Van de Peer Y."/>
            <person name="Liu Z.J."/>
        </authorList>
    </citation>
    <scope>NUCLEOTIDE SEQUENCE [LARGE SCALE GENOMIC DNA]</scope>
    <source>
        <tissue evidence="4">The whole plant</tissue>
    </source>
</reference>
<dbReference type="InterPro" id="IPR046960">
    <property type="entry name" value="PPR_At4g14850-like_plant"/>
</dbReference>
<dbReference type="InterPro" id="IPR002885">
    <property type="entry name" value="PPR_rpt"/>
</dbReference>
<dbReference type="PANTHER" id="PTHR47926:SF452">
    <property type="entry name" value="PENTATRICOPEPTIDE REPEAT-CONTAINING PROTEIN"/>
    <property type="match status" value="1"/>
</dbReference>
<sequence length="375" mass="42853">MLMKKEYEYSMNVLSFQIQTSDIIPAFPYVAPFSSTVLDCCRIVPSFVEDSVNFLSYGGQLDFYVFVKKYLDNLMVRVPLMALLVGSVDASTQYWLQGILSEDAMDYSRFGKQITKHLVGQIIIDVVRCNQDLSNNVCKQYLNEVVERRLVDRVAYGKSCEFVVALRVFDEMSYYDITIWNELQDANVESNQLTLVVALSTCSQLGAIEMDMYSKCEDLENALYVFRSVINRYVFVWSSMIAGLAMHGRGKEALDSFKEIHEAKAKPNRVTFTNILSACSNTKLVEEGKSVISVAFHRHHHKFITADLPISIHVYLTYHFVQLLISQFLSKLNSVRLESNSSTNKISFAIRPCRDRWQARWSDLNLMEDEIGSAA</sequence>
<feature type="repeat" description="PPR" evidence="2">
    <location>
        <begin position="233"/>
        <end position="267"/>
    </location>
</feature>
<accession>A0A2I0W858</accession>
<dbReference type="STRING" id="906689.A0A2I0W858"/>
<proteinExistence type="predicted"/>
<evidence type="ECO:0000256" key="1">
    <source>
        <dbReference type="ARBA" id="ARBA00022737"/>
    </source>
</evidence>
<dbReference type="InterPro" id="IPR011990">
    <property type="entry name" value="TPR-like_helical_dom_sf"/>
</dbReference>
<evidence type="ECO:0000313" key="5">
    <source>
        <dbReference type="Proteomes" id="UP000233837"/>
    </source>
</evidence>
<evidence type="ECO:0000313" key="4">
    <source>
        <dbReference type="EMBL" id="PKU71849.1"/>
    </source>
</evidence>
<protein>
    <submittedName>
        <fullName evidence="4">Pentatricopeptide repeat-containing protein</fullName>
    </submittedName>
</protein>
<dbReference type="AlphaFoldDB" id="A0A2I0W858"/>
<dbReference type="PANTHER" id="PTHR47926">
    <property type="entry name" value="PENTATRICOPEPTIDE REPEAT-CONTAINING PROTEIN"/>
    <property type="match status" value="1"/>
</dbReference>
<gene>
    <name evidence="4" type="primary">PCMP-H33</name>
    <name evidence="4" type="ORF">MA16_Dca016302</name>
</gene>
<dbReference type="NCBIfam" id="TIGR00756">
    <property type="entry name" value="PPR"/>
    <property type="match status" value="1"/>
</dbReference>
<dbReference type="Gene3D" id="1.10.357.30">
    <property type="entry name" value="Exocyst complex subunit Sec15 C-terminal domain, N-terminal subdomain"/>
    <property type="match status" value="1"/>
</dbReference>
<dbReference type="PROSITE" id="PS51375">
    <property type="entry name" value="PPR"/>
    <property type="match status" value="1"/>
</dbReference>
<evidence type="ECO:0000256" key="2">
    <source>
        <dbReference type="PROSITE-ProRule" id="PRU00708"/>
    </source>
</evidence>
<feature type="domain" description="Exocyst complex subunit EXOC6/Sec15 C-terminal" evidence="3">
    <location>
        <begin position="1"/>
        <end position="78"/>
    </location>
</feature>
<reference evidence="4 5" key="2">
    <citation type="journal article" date="2017" name="Nature">
        <title>The Apostasia genome and the evolution of orchids.</title>
        <authorList>
            <person name="Zhang G.Q."/>
            <person name="Liu K.W."/>
            <person name="Li Z."/>
            <person name="Lohaus R."/>
            <person name="Hsiao Y.Y."/>
            <person name="Niu S.C."/>
            <person name="Wang J.Y."/>
            <person name="Lin Y.C."/>
            <person name="Xu Q."/>
            <person name="Chen L.J."/>
            <person name="Yoshida K."/>
            <person name="Fujiwara S."/>
            <person name="Wang Z.W."/>
            <person name="Zhang Y.Q."/>
            <person name="Mitsuda N."/>
            <person name="Wang M."/>
            <person name="Liu G.H."/>
            <person name="Pecoraro L."/>
            <person name="Huang H.X."/>
            <person name="Xiao X.J."/>
            <person name="Lin M."/>
            <person name="Wu X.Y."/>
            <person name="Wu W.L."/>
            <person name="Chen Y.Y."/>
            <person name="Chang S.B."/>
            <person name="Sakamoto S."/>
            <person name="Ohme-Takagi M."/>
            <person name="Yagi M."/>
            <person name="Zeng S.J."/>
            <person name="Shen C.Y."/>
            <person name="Yeh C.M."/>
            <person name="Luo Y.B."/>
            <person name="Tsai W.C."/>
            <person name="Van de Peer Y."/>
            <person name="Liu Z.J."/>
        </authorList>
    </citation>
    <scope>NUCLEOTIDE SEQUENCE [LARGE SCALE GENOMIC DNA]</scope>
    <source>
        <tissue evidence="4">The whole plant</tissue>
    </source>
</reference>
<name>A0A2I0W858_9ASPA</name>
<dbReference type="Pfam" id="PF04091">
    <property type="entry name" value="Sec15_C"/>
    <property type="match status" value="1"/>
</dbReference>
<keyword evidence="5" id="KW-1185">Reference proteome</keyword>
<dbReference type="GO" id="GO:0009451">
    <property type="term" value="P:RNA modification"/>
    <property type="evidence" value="ECO:0007669"/>
    <property type="project" value="InterPro"/>
</dbReference>
<keyword evidence="1" id="KW-0677">Repeat</keyword>
<evidence type="ECO:0000259" key="3">
    <source>
        <dbReference type="Pfam" id="PF04091"/>
    </source>
</evidence>
<dbReference type="InterPro" id="IPR046361">
    <property type="entry name" value="EXOC6/Sec15_C"/>
</dbReference>
<organism evidence="4 5">
    <name type="scientific">Dendrobium catenatum</name>
    <dbReference type="NCBI Taxonomy" id="906689"/>
    <lineage>
        <taxon>Eukaryota</taxon>
        <taxon>Viridiplantae</taxon>
        <taxon>Streptophyta</taxon>
        <taxon>Embryophyta</taxon>
        <taxon>Tracheophyta</taxon>
        <taxon>Spermatophyta</taxon>
        <taxon>Magnoliopsida</taxon>
        <taxon>Liliopsida</taxon>
        <taxon>Asparagales</taxon>
        <taxon>Orchidaceae</taxon>
        <taxon>Epidendroideae</taxon>
        <taxon>Malaxideae</taxon>
        <taxon>Dendrobiinae</taxon>
        <taxon>Dendrobium</taxon>
    </lineage>
</organism>